<dbReference type="CDD" id="cd02440">
    <property type="entry name" value="AdoMet_MTases"/>
    <property type="match status" value="1"/>
</dbReference>
<comment type="caution">
    <text evidence="2">The sequence shown here is derived from an EMBL/GenBank/DDBJ whole genome shotgun (WGS) entry which is preliminary data.</text>
</comment>
<sequence>MAGSRHIGTQGARYTHYTHGQEPAVLASHGRRTAENSAAYLLPYLSPGMSVLDVGCGTGTITLDLAEAVAPGDAEAFTSGKVVGIDASDEPLQIARENAAARGDQRTQFQRGNIMALDYEASTFDVVHAHQVLQHLDDPVGALAEMIRVCKPGGLVAARDADYGGMFWSPELPQLAKWRELYCKIARRNGGEPDAARFMRKWASEAVTRAGHSAGTAHPTSGSQITLSSSSWIYATSEATAAWGQSQAARVSGPSFRGQATELGTTEAETDAIAESWRAWGESPDATFAIPHVELLIRV</sequence>
<dbReference type="OrthoDB" id="9795634at2"/>
<gene>
    <name evidence="2" type="ORF">DD236_06520</name>
</gene>
<accession>A0A2V1KC48</accession>
<dbReference type="PANTHER" id="PTHR43464:SF71">
    <property type="entry name" value="METHYLTRANSFERASE, PUTATIVE-RELATED"/>
    <property type="match status" value="1"/>
</dbReference>
<name>A0A2V1KC48_9ACTO</name>
<dbReference type="Pfam" id="PF13847">
    <property type="entry name" value="Methyltransf_31"/>
    <property type="match status" value="1"/>
</dbReference>
<dbReference type="Gene3D" id="3.40.50.150">
    <property type="entry name" value="Vaccinia Virus protein VP39"/>
    <property type="match status" value="1"/>
</dbReference>
<dbReference type="InterPro" id="IPR029063">
    <property type="entry name" value="SAM-dependent_MTases_sf"/>
</dbReference>
<keyword evidence="2" id="KW-0808">Transferase</keyword>
<evidence type="ECO:0000259" key="1">
    <source>
        <dbReference type="Pfam" id="PF13847"/>
    </source>
</evidence>
<dbReference type="InterPro" id="IPR025714">
    <property type="entry name" value="Methyltranfer_dom"/>
</dbReference>
<dbReference type="GO" id="GO:0010420">
    <property type="term" value="F:polyprenyldihydroxybenzoate methyltransferase activity"/>
    <property type="evidence" value="ECO:0007669"/>
    <property type="project" value="TreeGrafter"/>
</dbReference>
<keyword evidence="2" id="KW-0489">Methyltransferase</keyword>
<evidence type="ECO:0000313" key="3">
    <source>
        <dbReference type="Proteomes" id="UP000245283"/>
    </source>
</evidence>
<dbReference type="Proteomes" id="UP000245283">
    <property type="component" value="Unassembled WGS sequence"/>
</dbReference>
<dbReference type="SUPFAM" id="SSF53335">
    <property type="entry name" value="S-adenosyl-L-methionine-dependent methyltransferases"/>
    <property type="match status" value="1"/>
</dbReference>
<dbReference type="AlphaFoldDB" id="A0A2V1KC48"/>
<dbReference type="PANTHER" id="PTHR43464">
    <property type="entry name" value="METHYLTRANSFERASE"/>
    <property type="match status" value="1"/>
</dbReference>
<protein>
    <submittedName>
        <fullName evidence="2">SAM-dependent methyltransferase</fullName>
    </submittedName>
</protein>
<dbReference type="GO" id="GO:0032259">
    <property type="term" value="P:methylation"/>
    <property type="evidence" value="ECO:0007669"/>
    <property type="project" value="UniProtKB-KW"/>
</dbReference>
<proteinExistence type="predicted"/>
<feature type="domain" description="Methyltransferase" evidence="1">
    <location>
        <begin position="46"/>
        <end position="168"/>
    </location>
</feature>
<organism evidence="2 3">
    <name type="scientific">Ancrocorticia populi</name>
    <dbReference type="NCBI Taxonomy" id="2175228"/>
    <lineage>
        <taxon>Bacteria</taxon>
        <taxon>Bacillati</taxon>
        <taxon>Actinomycetota</taxon>
        <taxon>Actinomycetes</taxon>
        <taxon>Actinomycetales</taxon>
        <taxon>Actinomycetaceae</taxon>
        <taxon>Ancrocorticia</taxon>
    </lineage>
</organism>
<reference evidence="3" key="1">
    <citation type="submission" date="2018-05" db="EMBL/GenBank/DDBJ databases">
        <authorList>
            <person name="Li Y."/>
        </authorList>
    </citation>
    <scope>NUCLEOTIDE SEQUENCE [LARGE SCALE GENOMIC DNA]</scope>
    <source>
        <strain evidence="3">sk1b4</strain>
    </source>
</reference>
<dbReference type="RefSeq" id="WP_109093573.1">
    <property type="nucleotide sequence ID" value="NZ_JBQDYW010000050.1"/>
</dbReference>
<evidence type="ECO:0000313" key="2">
    <source>
        <dbReference type="EMBL" id="PWF26500.1"/>
    </source>
</evidence>
<dbReference type="EMBL" id="QETB01000003">
    <property type="protein sequence ID" value="PWF26500.1"/>
    <property type="molecule type" value="Genomic_DNA"/>
</dbReference>
<keyword evidence="3" id="KW-1185">Reference proteome</keyword>